<dbReference type="RefSeq" id="WP_121977124.1">
    <property type="nucleotide sequence ID" value="NZ_JBHTLH010000037.1"/>
</dbReference>
<organism evidence="1 2">
    <name type="scientific">Lentilactobacillus raoultii</name>
    <dbReference type="NCBI Taxonomy" id="1987503"/>
    <lineage>
        <taxon>Bacteria</taxon>
        <taxon>Bacillati</taxon>
        <taxon>Bacillota</taxon>
        <taxon>Bacilli</taxon>
        <taxon>Lactobacillales</taxon>
        <taxon>Lactobacillaceae</taxon>
        <taxon>Lentilactobacillus</taxon>
    </lineage>
</organism>
<proteinExistence type="predicted"/>
<reference evidence="2" key="1">
    <citation type="journal article" date="2019" name="Int. J. Syst. Evol. Microbiol.">
        <title>The Global Catalogue of Microorganisms (GCM) 10K type strain sequencing project: providing services to taxonomists for standard genome sequencing and annotation.</title>
        <authorList>
            <consortium name="The Broad Institute Genomics Platform"/>
            <consortium name="The Broad Institute Genome Sequencing Center for Infectious Disease"/>
            <person name="Wu L."/>
            <person name="Ma J."/>
        </authorList>
    </citation>
    <scope>NUCLEOTIDE SEQUENCE [LARGE SCALE GENOMIC DNA]</scope>
    <source>
        <strain evidence="2">CCUG 71848</strain>
    </source>
</reference>
<dbReference type="EMBL" id="JBHTLH010000037">
    <property type="protein sequence ID" value="MFD1125732.1"/>
    <property type="molecule type" value="Genomic_DNA"/>
</dbReference>
<dbReference type="InterPro" id="IPR043895">
    <property type="entry name" value="DUF5839"/>
</dbReference>
<comment type="caution">
    <text evidence="1">The sequence shown here is derived from an EMBL/GenBank/DDBJ whole genome shotgun (WGS) entry which is preliminary data.</text>
</comment>
<accession>A0ABW3PQ54</accession>
<gene>
    <name evidence="1" type="ORF">ACFQ22_10265</name>
</gene>
<dbReference type="Pfam" id="PF19157">
    <property type="entry name" value="DUF5839"/>
    <property type="match status" value="1"/>
</dbReference>
<evidence type="ECO:0000313" key="1">
    <source>
        <dbReference type="EMBL" id="MFD1125732.1"/>
    </source>
</evidence>
<sequence length="101" mass="11740">MADNVLMALHLSANKKHHNELHLNTNRFYKWRIDKDTKGTPKPGNLAKVETEYGIQHVVIWGTKEVAQDISDLKRVIKFDDHGIGPKHDYINDEFKKFNES</sequence>
<name>A0ABW3PQ54_9LACO</name>
<keyword evidence="2" id="KW-1185">Reference proteome</keyword>
<protein>
    <submittedName>
        <fullName evidence="1">DUF5839 family protein</fullName>
    </submittedName>
</protein>
<dbReference type="Proteomes" id="UP001597156">
    <property type="component" value="Unassembled WGS sequence"/>
</dbReference>
<evidence type="ECO:0000313" key="2">
    <source>
        <dbReference type="Proteomes" id="UP001597156"/>
    </source>
</evidence>